<comment type="similarity">
    <text evidence="3">Belongs to the DegT/DnrJ/EryC1 family.</text>
</comment>
<organism evidence="4 5">
    <name type="scientific">Fibrobacter succinogenes</name>
    <name type="common">Bacteroides succinogenes</name>
    <dbReference type="NCBI Taxonomy" id="833"/>
    <lineage>
        <taxon>Bacteria</taxon>
        <taxon>Pseudomonadati</taxon>
        <taxon>Fibrobacterota</taxon>
        <taxon>Fibrobacteria</taxon>
        <taxon>Fibrobacterales</taxon>
        <taxon>Fibrobacteraceae</taxon>
        <taxon>Fibrobacter</taxon>
    </lineage>
</organism>
<evidence type="ECO:0000313" key="4">
    <source>
        <dbReference type="EMBL" id="SUQ19790.1"/>
    </source>
</evidence>
<evidence type="ECO:0000256" key="1">
    <source>
        <dbReference type="PIRSR" id="PIRSR000390-1"/>
    </source>
</evidence>
<dbReference type="Gene3D" id="3.40.640.10">
    <property type="entry name" value="Type I PLP-dependent aspartate aminotransferase-like (Major domain)"/>
    <property type="match status" value="1"/>
</dbReference>
<dbReference type="PIRSF" id="PIRSF000390">
    <property type="entry name" value="PLP_StrS"/>
    <property type="match status" value="1"/>
</dbReference>
<dbReference type="GO" id="GO:0030170">
    <property type="term" value="F:pyridoxal phosphate binding"/>
    <property type="evidence" value="ECO:0007669"/>
    <property type="project" value="TreeGrafter"/>
</dbReference>
<accession>A0A380RW59</accession>
<dbReference type="SUPFAM" id="SSF53383">
    <property type="entry name" value="PLP-dependent transferases"/>
    <property type="match status" value="1"/>
</dbReference>
<dbReference type="Proteomes" id="UP000255423">
    <property type="component" value="Unassembled WGS sequence"/>
</dbReference>
<dbReference type="InterPro" id="IPR000653">
    <property type="entry name" value="DegT/StrS_aminotransferase"/>
</dbReference>
<keyword evidence="2 3" id="KW-0663">Pyridoxal phosphate</keyword>
<gene>
    <name evidence="4" type="ORF">SAMN05661053_1032</name>
</gene>
<keyword evidence="4" id="KW-0032">Aminotransferase</keyword>
<evidence type="ECO:0000256" key="3">
    <source>
        <dbReference type="RuleBase" id="RU004508"/>
    </source>
</evidence>
<dbReference type="CDD" id="cd00616">
    <property type="entry name" value="AHBA_syn"/>
    <property type="match status" value="1"/>
</dbReference>
<dbReference type="Pfam" id="PF01041">
    <property type="entry name" value="DegT_DnrJ_EryC1"/>
    <property type="match status" value="1"/>
</dbReference>
<dbReference type="GO" id="GO:0008483">
    <property type="term" value="F:transaminase activity"/>
    <property type="evidence" value="ECO:0007669"/>
    <property type="project" value="UniProtKB-KW"/>
</dbReference>
<reference evidence="4 5" key="1">
    <citation type="submission" date="2017-08" db="EMBL/GenBank/DDBJ databases">
        <authorList>
            <person name="de Groot N.N."/>
        </authorList>
    </citation>
    <scope>NUCLEOTIDE SEQUENCE [LARGE SCALE GENOMIC DNA]</scope>
    <source>
        <strain evidence="4 5">HM2</strain>
    </source>
</reference>
<protein>
    <submittedName>
        <fullName evidence="4">UDP-2-acetamido-2-deoxy-ribo-hexuluronate aminotransferase</fullName>
    </submittedName>
</protein>
<feature type="modified residue" description="N6-(pyridoxal phosphate)lysine" evidence="2">
    <location>
        <position position="185"/>
    </location>
</feature>
<proteinExistence type="inferred from homology"/>
<dbReference type="PANTHER" id="PTHR30244">
    <property type="entry name" value="TRANSAMINASE"/>
    <property type="match status" value="1"/>
</dbReference>
<dbReference type="InterPro" id="IPR015422">
    <property type="entry name" value="PyrdxlP-dep_Trfase_small"/>
</dbReference>
<dbReference type="GO" id="GO:0000271">
    <property type="term" value="P:polysaccharide biosynthetic process"/>
    <property type="evidence" value="ECO:0007669"/>
    <property type="project" value="TreeGrafter"/>
</dbReference>
<sequence>MIPFINVRAQREAYLSEFKQAEQEVLDSGCFIGGPAVKALESELAEFTGAKHAITCGSGTDALTIALLALGLEPEDEVIVPDFTFIAPAECVMRLGGIPKFADIDAETLQVSAESIEARINEKTRGIIAVNLFGQCAPYAEIRKCARANNLWLIEDSAQAFGATQNGVPACTFGDISITSFYPAKPLGCYGDGGALFTANDELAQKIRLIANHGSQTRYIHEICGMNSRLDALQAAVLRVKLRHFKDELKKRCENARKYNEFFGTVPGITPQKIATGNTSTYAQYTVLAEDRKSFIEKLDAAEIPYCIHYPQPLHTQPCFKGLNQGLGNSNAIEACQKVVSLPMCAFTDVDEIIEKLQLSLTNSKQTSR</sequence>
<dbReference type="RefSeq" id="WP_109572328.1">
    <property type="nucleotide sequence ID" value="NZ_UHJL01000001.1"/>
</dbReference>
<dbReference type="Gene3D" id="3.90.1150.10">
    <property type="entry name" value="Aspartate Aminotransferase, domain 1"/>
    <property type="match status" value="1"/>
</dbReference>
<dbReference type="AlphaFoldDB" id="A0A380RW59"/>
<dbReference type="EMBL" id="UHJL01000001">
    <property type="protein sequence ID" value="SUQ19790.1"/>
    <property type="molecule type" value="Genomic_DNA"/>
</dbReference>
<name>A0A380RW59_FIBSU</name>
<keyword evidence="4" id="KW-0808">Transferase</keyword>
<evidence type="ECO:0000313" key="5">
    <source>
        <dbReference type="Proteomes" id="UP000255423"/>
    </source>
</evidence>
<feature type="active site" description="Proton acceptor" evidence="1">
    <location>
        <position position="185"/>
    </location>
</feature>
<dbReference type="InterPro" id="IPR015421">
    <property type="entry name" value="PyrdxlP-dep_Trfase_major"/>
</dbReference>
<dbReference type="InterPro" id="IPR015424">
    <property type="entry name" value="PyrdxlP-dep_Trfase"/>
</dbReference>
<evidence type="ECO:0000256" key="2">
    <source>
        <dbReference type="PIRSR" id="PIRSR000390-2"/>
    </source>
</evidence>
<dbReference type="PANTHER" id="PTHR30244:SF42">
    <property type="entry name" value="UDP-2-ACETAMIDO-2-DEOXY-3-OXO-D-GLUCURONATE AMINOTRANSFERASE"/>
    <property type="match status" value="1"/>
</dbReference>